<dbReference type="OrthoDB" id="67352at2157"/>
<name>A0A285NVG5_NATPI</name>
<accession>A0A285NVG5</accession>
<evidence type="ECO:0000313" key="3">
    <source>
        <dbReference type="Proteomes" id="UP000219453"/>
    </source>
</evidence>
<gene>
    <name evidence="2" type="ORF">SAMN06269185_2196</name>
</gene>
<evidence type="ECO:0000313" key="2">
    <source>
        <dbReference type="EMBL" id="SNZ13460.1"/>
    </source>
</evidence>
<dbReference type="InterPro" id="IPR007159">
    <property type="entry name" value="SpoVT-AbrB_dom"/>
</dbReference>
<dbReference type="SMART" id="SM00966">
    <property type="entry name" value="SpoVT_AbrB"/>
    <property type="match status" value="1"/>
</dbReference>
<dbReference type="InterPro" id="IPR037914">
    <property type="entry name" value="SpoVT-AbrB_sf"/>
</dbReference>
<dbReference type="AlphaFoldDB" id="A0A285NVG5"/>
<keyword evidence="3" id="KW-1185">Reference proteome</keyword>
<organism evidence="2 3">
    <name type="scientific">Natronoarchaeum philippinense</name>
    <dbReference type="NCBI Taxonomy" id="558529"/>
    <lineage>
        <taxon>Archaea</taxon>
        <taxon>Methanobacteriati</taxon>
        <taxon>Methanobacteriota</taxon>
        <taxon>Stenosarchaea group</taxon>
        <taxon>Halobacteria</taxon>
        <taxon>Halobacteriales</taxon>
        <taxon>Natronoarchaeaceae</taxon>
    </lineage>
</organism>
<evidence type="ECO:0000259" key="1">
    <source>
        <dbReference type="SMART" id="SM00966"/>
    </source>
</evidence>
<dbReference type="Proteomes" id="UP000219453">
    <property type="component" value="Unassembled WGS sequence"/>
</dbReference>
<dbReference type="Gene3D" id="2.10.260.10">
    <property type="match status" value="1"/>
</dbReference>
<dbReference type="RefSeq" id="WP_097009090.1">
    <property type="nucleotide sequence ID" value="NZ_OBEJ01000002.1"/>
</dbReference>
<dbReference type="NCBIfam" id="TIGR01439">
    <property type="entry name" value="lp_hng_hel_AbrB"/>
    <property type="match status" value="1"/>
</dbReference>
<reference evidence="3" key="1">
    <citation type="submission" date="2017-09" db="EMBL/GenBank/DDBJ databases">
        <authorList>
            <person name="Varghese N."/>
            <person name="Submissions S."/>
        </authorList>
    </citation>
    <scope>NUCLEOTIDE SEQUENCE [LARGE SCALE GENOMIC DNA]</scope>
    <source>
        <strain evidence="3">DSM 27208</strain>
    </source>
</reference>
<dbReference type="GO" id="GO:0003677">
    <property type="term" value="F:DNA binding"/>
    <property type="evidence" value="ECO:0007669"/>
    <property type="project" value="InterPro"/>
</dbReference>
<proteinExistence type="predicted"/>
<dbReference type="EMBL" id="OBEJ01000002">
    <property type="protein sequence ID" value="SNZ13460.1"/>
    <property type="molecule type" value="Genomic_DNA"/>
</dbReference>
<sequence>MATDENETTVNESFAVTIPKAVREHLDLEPGDRLRWHAEDDDGLVAEIVRERHGVASDLDPVDMGETDAVEATDGYDWS</sequence>
<feature type="domain" description="SpoVT-AbrB" evidence="1">
    <location>
        <begin position="8"/>
        <end position="54"/>
    </location>
</feature>
<dbReference type="SUPFAM" id="SSF89447">
    <property type="entry name" value="AbrB/MazE/MraZ-like"/>
    <property type="match status" value="1"/>
</dbReference>
<dbReference type="Pfam" id="PF04014">
    <property type="entry name" value="MazE_antitoxin"/>
    <property type="match status" value="1"/>
</dbReference>
<protein>
    <submittedName>
        <fullName evidence="2">Transcriptional regulator</fullName>
    </submittedName>
</protein>